<dbReference type="AlphaFoldDB" id="A0A835TCB5"/>
<evidence type="ECO:0008006" key="4">
    <source>
        <dbReference type="Google" id="ProtNLM"/>
    </source>
</evidence>
<organism evidence="2 3">
    <name type="scientific">Chlamydomonas incerta</name>
    <dbReference type="NCBI Taxonomy" id="51695"/>
    <lineage>
        <taxon>Eukaryota</taxon>
        <taxon>Viridiplantae</taxon>
        <taxon>Chlorophyta</taxon>
        <taxon>core chlorophytes</taxon>
        <taxon>Chlorophyceae</taxon>
        <taxon>CS clade</taxon>
        <taxon>Chlamydomonadales</taxon>
        <taxon>Chlamydomonadaceae</taxon>
        <taxon>Chlamydomonas</taxon>
    </lineage>
</organism>
<feature type="region of interest" description="Disordered" evidence="1">
    <location>
        <begin position="998"/>
        <end position="1042"/>
    </location>
</feature>
<feature type="compositionally biased region" description="Low complexity" evidence="1">
    <location>
        <begin position="531"/>
        <end position="565"/>
    </location>
</feature>
<feature type="compositionally biased region" description="Pro residues" evidence="1">
    <location>
        <begin position="395"/>
        <end position="420"/>
    </location>
</feature>
<name>A0A835TCB5_CHLIN</name>
<feature type="compositionally biased region" description="Low complexity" evidence="1">
    <location>
        <begin position="421"/>
        <end position="484"/>
    </location>
</feature>
<feature type="compositionally biased region" description="Low complexity" evidence="1">
    <location>
        <begin position="285"/>
        <end position="298"/>
    </location>
</feature>
<sequence>MALEVSTGTCDLCGAISDATVQECNILACTFQHCEGGLYHQECLEKYLKANKLEKNRKTGFKCPRGCGKGTKWPEPCPGRIDKSHPIHPRNEDKKKTKLAAVVVEPQRPGKAAGQPVAANGKPGKGKEEAKADAGKDAKGAAAKATPAATKAAPAAAAAAPAAKTLVVKKEPAVLPPRPEVVAKQKLAEQVALARRELGLAGASMPSTGSKGDLQGMVGAGASKAAAAAGTSAASAWGKPAAPPPEPVSLQSTTLAQLPQFHQLIQQAVNKKSAAASKAATPAAAPAPALTPAKSTPAVPQPVLNPPTPVWPALGSVQTSAAALLSSASPSTQTPRDSSARPASPPSAWGQAAAPAPATPAAAAAAVSTPAPAPATSANNSPSLPLPPGRSGATTPPPAPPPPPPAPAASPAATPSPPPATLAAATPAASSAATTTQAGQAAGVAGSGLLTSTSGRSLASSEQGSASTAATATLAAATAAAQQQRGQALVGAEYADDEVKETKLTKAQKKNLKRSEKKKLESGPEGEEGVAVEGEGAAAAARASSSSDARQAATGTAAAAAASRRSGGGAASGSASVSHRRLASRGSDDPDQAADAEAAAVMEELCINSIVARKVLTLIAQLQRLGAPEFVAAAAVQRHGSNVMSALEWLLVAGADAAASAPEAVLTAAAESPSAAASEVDISQELQQLGDLQAAMGVPTELLQQCVVDCTGDVQAAANVALERLLAAPSGSAASLRGAAGHSRSGSPAVHGSGSGAMQLQPSASFYSVSSLDGSAAEAAASAAAASAKPRSHFGVRLQEDTAEGDGAAGGSGYGDYSSGLLRGGVVLGASGWANGYGTVASPGGATAAAGGNSAVAGSRLSRWLRDDSGHCVGQDEEGAAGPPGGGLRNGLLSPADPVLESPFASHSDMARGLAGAGKGAGASESPSLGSWLSSNGYHHSMGLASGHGGGHGGHPSGTGHFSFVSALSKPTASMATGGGGGLEPLAEYGSRWSSSLATPAHHVAPPGFGGRGGASEAEAAPHSDIGGEGELGSIMGLINGK</sequence>
<gene>
    <name evidence="2" type="ORF">HXX76_002931</name>
</gene>
<feature type="compositionally biased region" description="Basic residues" evidence="1">
    <location>
        <begin position="506"/>
        <end position="517"/>
    </location>
</feature>
<feature type="compositionally biased region" description="Low complexity" evidence="1">
    <location>
        <begin position="736"/>
        <end position="749"/>
    </location>
</feature>
<dbReference type="Proteomes" id="UP000650467">
    <property type="component" value="Unassembled WGS sequence"/>
</dbReference>
<evidence type="ECO:0000256" key="1">
    <source>
        <dbReference type="SAM" id="MobiDB-lite"/>
    </source>
</evidence>
<feature type="compositionally biased region" description="Basic and acidic residues" evidence="1">
    <location>
        <begin position="125"/>
        <end position="139"/>
    </location>
</feature>
<feature type="region of interest" description="Disordered" evidence="1">
    <location>
        <begin position="106"/>
        <end position="139"/>
    </location>
</feature>
<evidence type="ECO:0000313" key="2">
    <source>
        <dbReference type="EMBL" id="KAG2442852.1"/>
    </source>
</evidence>
<protein>
    <recommendedName>
        <fullName evidence="4">UBA domain-containing protein</fullName>
    </recommendedName>
</protein>
<dbReference type="OrthoDB" id="515654at2759"/>
<reference evidence="2" key="1">
    <citation type="journal article" date="2020" name="bioRxiv">
        <title>Comparative genomics of Chlamydomonas.</title>
        <authorList>
            <person name="Craig R.J."/>
            <person name="Hasan A.R."/>
            <person name="Ness R.W."/>
            <person name="Keightley P.D."/>
        </authorList>
    </citation>
    <scope>NUCLEOTIDE SEQUENCE</scope>
    <source>
        <strain evidence="2">SAG 7.73</strain>
    </source>
</reference>
<keyword evidence="3" id="KW-1185">Reference proteome</keyword>
<comment type="caution">
    <text evidence="2">The sequence shown here is derived from an EMBL/GenBank/DDBJ whole genome shotgun (WGS) entry which is preliminary data.</text>
</comment>
<feature type="region of interest" description="Disordered" evidence="1">
    <location>
        <begin position="285"/>
        <end position="304"/>
    </location>
</feature>
<feature type="region of interest" description="Disordered" evidence="1">
    <location>
        <begin position="736"/>
        <end position="756"/>
    </location>
</feature>
<feature type="compositionally biased region" description="Low complexity" evidence="1">
    <location>
        <begin position="322"/>
        <end position="394"/>
    </location>
</feature>
<dbReference type="EMBL" id="JAEHOC010000004">
    <property type="protein sequence ID" value="KAG2442852.1"/>
    <property type="molecule type" value="Genomic_DNA"/>
</dbReference>
<proteinExistence type="predicted"/>
<accession>A0A835TCB5</accession>
<evidence type="ECO:0000313" key="3">
    <source>
        <dbReference type="Proteomes" id="UP000650467"/>
    </source>
</evidence>
<feature type="region of interest" description="Disordered" evidence="1">
    <location>
        <begin position="322"/>
        <end position="595"/>
    </location>
</feature>
<feature type="region of interest" description="Disordered" evidence="1">
    <location>
        <begin position="867"/>
        <end position="904"/>
    </location>
</feature>